<reference evidence="1 2" key="1">
    <citation type="submission" date="2020-02" db="EMBL/GenBank/DDBJ databases">
        <title>Draft genome sequence of Haematococcus lacustris strain NIES-144.</title>
        <authorList>
            <person name="Morimoto D."/>
            <person name="Nakagawa S."/>
            <person name="Yoshida T."/>
            <person name="Sawayama S."/>
        </authorList>
    </citation>
    <scope>NUCLEOTIDE SEQUENCE [LARGE SCALE GENOMIC DNA]</scope>
    <source>
        <strain evidence="1 2">NIES-144</strain>
    </source>
</reference>
<dbReference type="Proteomes" id="UP000485058">
    <property type="component" value="Unassembled WGS sequence"/>
</dbReference>
<comment type="caution">
    <text evidence="1">The sequence shown here is derived from an EMBL/GenBank/DDBJ whole genome shotgun (WGS) entry which is preliminary data.</text>
</comment>
<evidence type="ECO:0000313" key="1">
    <source>
        <dbReference type="EMBL" id="GFH19923.1"/>
    </source>
</evidence>
<sequence length="151" mass="16357">MAALVARNDDDSVCGRLSSRVTFTAAPGQDYLIVVKGYDMTEAGPPTIVISTTDQGRCQDPVAIRGLVPVQSLSVGAGTSTCDIEDPSWNTSGNPDFTYRLLGDVDMEREVTLDTCVEGQRPWDTKIRMFTDKPEICSDPELQEQASAPLV</sequence>
<proteinExistence type="predicted"/>
<accession>A0A699ZBB6</accession>
<organism evidence="1 2">
    <name type="scientific">Haematococcus lacustris</name>
    <name type="common">Green alga</name>
    <name type="synonym">Haematococcus pluvialis</name>
    <dbReference type="NCBI Taxonomy" id="44745"/>
    <lineage>
        <taxon>Eukaryota</taxon>
        <taxon>Viridiplantae</taxon>
        <taxon>Chlorophyta</taxon>
        <taxon>core chlorophytes</taxon>
        <taxon>Chlorophyceae</taxon>
        <taxon>CS clade</taxon>
        <taxon>Chlamydomonadales</taxon>
        <taxon>Haematococcaceae</taxon>
        <taxon>Haematococcus</taxon>
    </lineage>
</organism>
<dbReference type="AlphaFoldDB" id="A0A699ZBB6"/>
<protein>
    <submittedName>
        <fullName evidence="1">Uncharacterized protein</fullName>
    </submittedName>
</protein>
<evidence type="ECO:0000313" key="2">
    <source>
        <dbReference type="Proteomes" id="UP000485058"/>
    </source>
</evidence>
<dbReference type="EMBL" id="BLLF01001542">
    <property type="protein sequence ID" value="GFH19923.1"/>
    <property type="molecule type" value="Genomic_DNA"/>
</dbReference>
<gene>
    <name evidence="1" type="ORF">HaLaN_16955</name>
</gene>
<name>A0A699ZBB6_HAELA</name>
<keyword evidence="2" id="KW-1185">Reference proteome</keyword>